<reference evidence="1 2" key="1">
    <citation type="journal article" date="2015" name="Antonie Van Leeuwenhoek">
        <title>Thioclava indica sp. nov., isolated from surface seawater of the Indian Ocean.</title>
        <authorList>
            <person name="Liu Y."/>
            <person name="Lai Q."/>
            <person name="Du J."/>
            <person name="Xu H."/>
            <person name="Jiang L."/>
            <person name="Shao Z."/>
        </authorList>
    </citation>
    <scope>NUCLEOTIDE SEQUENCE [LARGE SCALE GENOMIC DNA]</scope>
    <source>
        <strain evidence="1 2">DT23-4</strain>
    </source>
</reference>
<proteinExistence type="predicted"/>
<keyword evidence="2" id="KW-1185">Reference proteome</keyword>
<dbReference type="eggNOG" id="COG4314">
    <property type="taxonomic scope" value="Bacteria"/>
</dbReference>
<comment type="caution">
    <text evidence="1">The sequence shown here is derived from an EMBL/GenBank/DDBJ whole genome shotgun (WGS) entry which is preliminary data.</text>
</comment>
<dbReference type="Pfam" id="PF05573">
    <property type="entry name" value="NosL"/>
    <property type="match status" value="1"/>
</dbReference>
<dbReference type="AlphaFoldDB" id="A0A074JYH1"/>
<dbReference type="Proteomes" id="UP000027471">
    <property type="component" value="Unassembled WGS sequence"/>
</dbReference>
<gene>
    <name evidence="1" type="ORF">DT23_00780</name>
</gene>
<dbReference type="PANTHER" id="PTHR41247:SF1">
    <property type="entry name" value="HTH-TYPE TRANSCRIPTIONAL REPRESSOR YCNK"/>
    <property type="match status" value="1"/>
</dbReference>
<dbReference type="RefSeq" id="WP_081846866.1">
    <property type="nucleotide sequence ID" value="NZ_AUNB01000001.1"/>
</dbReference>
<accession>A0A074JYH1</accession>
<dbReference type="SUPFAM" id="SSF160387">
    <property type="entry name" value="NosL/MerB-like"/>
    <property type="match status" value="1"/>
</dbReference>
<dbReference type="EMBL" id="AUNB01000001">
    <property type="protein sequence ID" value="KEO61534.1"/>
    <property type="molecule type" value="Genomic_DNA"/>
</dbReference>
<dbReference type="OrthoDB" id="7354657at2"/>
<evidence type="ECO:0000313" key="2">
    <source>
        <dbReference type="Proteomes" id="UP000027471"/>
    </source>
</evidence>
<organism evidence="1 2">
    <name type="scientific">Thioclava indica</name>
    <dbReference type="NCBI Taxonomy" id="1353528"/>
    <lineage>
        <taxon>Bacteria</taxon>
        <taxon>Pseudomonadati</taxon>
        <taxon>Pseudomonadota</taxon>
        <taxon>Alphaproteobacteria</taxon>
        <taxon>Rhodobacterales</taxon>
        <taxon>Paracoccaceae</taxon>
        <taxon>Thioclava</taxon>
    </lineage>
</organism>
<protein>
    <recommendedName>
        <fullName evidence="3">Nitrous oxide reductase accessory protein NosL</fullName>
    </recommendedName>
</protein>
<sequence>MCHSCDETRPSRRVVLGQFAAITAALGLGVVPARADAPLVDLPPPGPQDTCPVCGMFVAKYPEWVTTVLFSDGHADHFDGPKDFFKYLQDMEKYARGRTADQIVGMGVTEYYGLKLIDAHDAIYVLGSDVLGPMGHELIPLMNRADADDFIKDHKGKKEIRFGDVTPDMLVVLDEGGAI</sequence>
<dbReference type="InterPro" id="IPR008719">
    <property type="entry name" value="N2O_reductase_NosL"/>
</dbReference>
<dbReference type="Gene3D" id="3.30.70.2050">
    <property type="match status" value="1"/>
</dbReference>
<dbReference type="InterPro" id="IPR006311">
    <property type="entry name" value="TAT_signal"/>
</dbReference>
<dbReference type="PANTHER" id="PTHR41247">
    <property type="entry name" value="HTH-TYPE TRANSCRIPTIONAL REPRESSOR YCNK"/>
    <property type="match status" value="1"/>
</dbReference>
<evidence type="ECO:0008006" key="3">
    <source>
        <dbReference type="Google" id="ProtNLM"/>
    </source>
</evidence>
<evidence type="ECO:0000313" key="1">
    <source>
        <dbReference type="EMBL" id="KEO61534.1"/>
    </source>
</evidence>
<dbReference type="PROSITE" id="PS51318">
    <property type="entry name" value="TAT"/>
    <property type="match status" value="1"/>
</dbReference>
<name>A0A074JYH1_9RHOB</name>
<dbReference type="STRING" id="1353528.DT23_00780"/>